<dbReference type="PANTHER" id="PTHR19317:SF84">
    <property type="entry name" value="PRA1 FAMILY PROTEIN"/>
    <property type="match status" value="1"/>
</dbReference>
<evidence type="ECO:0000256" key="8">
    <source>
        <dbReference type="SAM" id="MobiDB-lite"/>
    </source>
</evidence>
<comment type="function">
    <text evidence="1 7">May be involved in both secretory and endocytic intracellular trafficking in the endosomal/prevacuolar compartments.</text>
</comment>
<keyword evidence="7" id="KW-0813">Transport</keyword>
<dbReference type="AlphaFoldDB" id="A0ABC8RGX4"/>
<comment type="subcellular location">
    <subcellularLocation>
        <location evidence="2 7">Membrane</location>
        <topology evidence="2 7">Multi-pass membrane protein</topology>
    </subcellularLocation>
</comment>
<evidence type="ECO:0000256" key="4">
    <source>
        <dbReference type="ARBA" id="ARBA00022692"/>
    </source>
</evidence>
<keyword evidence="4 7" id="KW-0812">Transmembrane</keyword>
<organism evidence="9 10">
    <name type="scientific">Ilex paraguariensis</name>
    <name type="common">yerba mate</name>
    <dbReference type="NCBI Taxonomy" id="185542"/>
    <lineage>
        <taxon>Eukaryota</taxon>
        <taxon>Viridiplantae</taxon>
        <taxon>Streptophyta</taxon>
        <taxon>Embryophyta</taxon>
        <taxon>Tracheophyta</taxon>
        <taxon>Spermatophyta</taxon>
        <taxon>Magnoliopsida</taxon>
        <taxon>eudicotyledons</taxon>
        <taxon>Gunneridae</taxon>
        <taxon>Pentapetalae</taxon>
        <taxon>asterids</taxon>
        <taxon>campanulids</taxon>
        <taxon>Aquifoliales</taxon>
        <taxon>Aquifoliaceae</taxon>
        <taxon>Ilex</taxon>
    </lineage>
</organism>
<reference evidence="9 10" key="1">
    <citation type="submission" date="2024-02" db="EMBL/GenBank/DDBJ databases">
        <authorList>
            <person name="Vignale AGUSTIN F."/>
            <person name="Sosa J E."/>
            <person name="Modenutti C."/>
        </authorList>
    </citation>
    <scope>NUCLEOTIDE SEQUENCE [LARGE SCALE GENOMIC DNA]</scope>
</reference>
<feature type="compositionally biased region" description="Low complexity" evidence="8">
    <location>
        <begin position="13"/>
        <end position="23"/>
    </location>
</feature>
<accession>A0ABC8RGX4</accession>
<name>A0ABC8RGX4_9AQUA</name>
<dbReference type="Pfam" id="PF03208">
    <property type="entry name" value="PRA1"/>
    <property type="match status" value="1"/>
</dbReference>
<evidence type="ECO:0000313" key="10">
    <source>
        <dbReference type="Proteomes" id="UP001642360"/>
    </source>
</evidence>
<comment type="caution">
    <text evidence="7">Lacks conserved residue(s) required for the propagation of feature annotation.</text>
</comment>
<sequence length="183" mass="20345">MSAKSPSVYGAIPTTSASPTPTSNIRRPPPLPPPSDFFSRAKAKIATARPWKELLDPTSFSLPYSYSEAMSRIRRNLGYFQVNYAMPHIPPFFHDCLLDSFHSLVLLYFFREEPLVLFGRIVDDKVVLGVLGLVTVIALVFTHVGLNVLGIEDLFLDENEVAEGGLLSFVSGEPMRPAYTRLN</sequence>
<protein>
    <recommendedName>
        <fullName evidence="7">PRA1 family protein</fullName>
    </recommendedName>
</protein>
<evidence type="ECO:0000256" key="3">
    <source>
        <dbReference type="ARBA" id="ARBA00006483"/>
    </source>
</evidence>
<evidence type="ECO:0000256" key="6">
    <source>
        <dbReference type="ARBA" id="ARBA00023136"/>
    </source>
</evidence>
<evidence type="ECO:0000256" key="5">
    <source>
        <dbReference type="ARBA" id="ARBA00022989"/>
    </source>
</evidence>
<keyword evidence="6 7" id="KW-0472">Membrane</keyword>
<evidence type="ECO:0000313" key="9">
    <source>
        <dbReference type="EMBL" id="CAK9144213.1"/>
    </source>
</evidence>
<dbReference type="PANTHER" id="PTHR19317">
    <property type="entry name" value="PRENYLATED RAB ACCEPTOR 1-RELATED"/>
    <property type="match status" value="1"/>
</dbReference>
<dbReference type="GO" id="GO:0005783">
    <property type="term" value="C:endoplasmic reticulum"/>
    <property type="evidence" value="ECO:0007669"/>
    <property type="project" value="UniProtKB-ARBA"/>
</dbReference>
<keyword evidence="10" id="KW-1185">Reference proteome</keyword>
<proteinExistence type="inferred from homology"/>
<evidence type="ECO:0000256" key="7">
    <source>
        <dbReference type="RuleBase" id="RU363107"/>
    </source>
</evidence>
<dbReference type="Proteomes" id="UP001642360">
    <property type="component" value="Unassembled WGS sequence"/>
</dbReference>
<dbReference type="InterPro" id="IPR004895">
    <property type="entry name" value="Prenylated_rab_accept_PRA1"/>
</dbReference>
<feature type="region of interest" description="Disordered" evidence="8">
    <location>
        <begin position="1"/>
        <end position="34"/>
    </location>
</feature>
<dbReference type="GO" id="GO:0016020">
    <property type="term" value="C:membrane"/>
    <property type="evidence" value="ECO:0007669"/>
    <property type="project" value="UniProtKB-SubCell"/>
</dbReference>
<feature type="transmembrane region" description="Helical" evidence="7">
    <location>
        <begin position="126"/>
        <end position="146"/>
    </location>
</feature>
<dbReference type="GO" id="GO:0016192">
    <property type="term" value="P:vesicle-mediated transport"/>
    <property type="evidence" value="ECO:0007669"/>
    <property type="project" value="UniProtKB-ARBA"/>
</dbReference>
<dbReference type="EMBL" id="CAUOFW020001373">
    <property type="protein sequence ID" value="CAK9144213.1"/>
    <property type="molecule type" value="Genomic_DNA"/>
</dbReference>
<evidence type="ECO:0000256" key="1">
    <source>
        <dbReference type="ARBA" id="ARBA00002501"/>
    </source>
</evidence>
<evidence type="ECO:0000256" key="2">
    <source>
        <dbReference type="ARBA" id="ARBA00004141"/>
    </source>
</evidence>
<gene>
    <name evidence="9" type="ORF">ILEXP_LOCUS11954</name>
</gene>
<keyword evidence="5 7" id="KW-1133">Transmembrane helix</keyword>
<comment type="similarity">
    <text evidence="3 7">Belongs to the PRA1 family.</text>
</comment>
<comment type="caution">
    <text evidence="9">The sequence shown here is derived from an EMBL/GenBank/DDBJ whole genome shotgun (WGS) entry which is preliminary data.</text>
</comment>